<accession>A0ACB9M409</accession>
<evidence type="ECO:0000313" key="2">
    <source>
        <dbReference type="Proteomes" id="UP001057402"/>
    </source>
</evidence>
<gene>
    <name evidence="1" type="ORF">MLD38_032640</name>
</gene>
<reference evidence="2" key="1">
    <citation type="journal article" date="2023" name="Front. Plant Sci.">
        <title>Chromosomal-level genome assembly of Melastoma candidum provides insights into trichome evolution.</title>
        <authorList>
            <person name="Zhong Y."/>
            <person name="Wu W."/>
            <person name="Sun C."/>
            <person name="Zou P."/>
            <person name="Liu Y."/>
            <person name="Dai S."/>
            <person name="Zhou R."/>
        </authorList>
    </citation>
    <scope>NUCLEOTIDE SEQUENCE [LARGE SCALE GENOMIC DNA]</scope>
</reference>
<dbReference type="Proteomes" id="UP001057402">
    <property type="component" value="Chromosome 10"/>
</dbReference>
<organism evidence="1 2">
    <name type="scientific">Melastoma candidum</name>
    <dbReference type="NCBI Taxonomy" id="119954"/>
    <lineage>
        <taxon>Eukaryota</taxon>
        <taxon>Viridiplantae</taxon>
        <taxon>Streptophyta</taxon>
        <taxon>Embryophyta</taxon>
        <taxon>Tracheophyta</taxon>
        <taxon>Spermatophyta</taxon>
        <taxon>Magnoliopsida</taxon>
        <taxon>eudicotyledons</taxon>
        <taxon>Gunneridae</taxon>
        <taxon>Pentapetalae</taxon>
        <taxon>rosids</taxon>
        <taxon>malvids</taxon>
        <taxon>Myrtales</taxon>
        <taxon>Melastomataceae</taxon>
        <taxon>Melastomatoideae</taxon>
        <taxon>Melastomateae</taxon>
        <taxon>Melastoma</taxon>
    </lineage>
</organism>
<sequence length="168" mass="16917">MAAPSASILSFVIFIITISSSCYAPAALAVPETREVAFPSQAILPIGGIVIPPIVSAVNISSTISITLSVGGLLSNITLLNLTIPNASLPTVSLPNIPLRNITLPNVTGILPLTINVNASIPGVLSLGLSLNILNGVLSGLLNVVGSGGSPLLPIQLPISGPLLPQIP</sequence>
<proteinExistence type="predicted"/>
<protein>
    <submittedName>
        <fullName evidence="1">Uncharacterized protein</fullName>
    </submittedName>
</protein>
<name>A0ACB9M409_9MYRT</name>
<dbReference type="EMBL" id="CM042889">
    <property type="protein sequence ID" value="KAI4318989.1"/>
    <property type="molecule type" value="Genomic_DNA"/>
</dbReference>
<keyword evidence="2" id="KW-1185">Reference proteome</keyword>
<comment type="caution">
    <text evidence="1">The sequence shown here is derived from an EMBL/GenBank/DDBJ whole genome shotgun (WGS) entry which is preliminary data.</text>
</comment>
<evidence type="ECO:0000313" key="1">
    <source>
        <dbReference type="EMBL" id="KAI4318989.1"/>
    </source>
</evidence>